<keyword evidence="7" id="KW-1185">Reference proteome</keyword>
<dbReference type="InterPro" id="IPR050469">
    <property type="entry name" value="Diguanylate_Cyclase"/>
</dbReference>
<dbReference type="Gene3D" id="3.30.70.270">
    <property type="match status" value="1"/>
</dbReference>
<evidence type="ECO:0000256" key="4">
    <source>
        <dbReference type="SAM" id="SignalP"/>
    </source>
</evidence>
<dbReference type="PROSITE" id="PS50887">
    <property type="entry name" value="GGDEF"/>
    <property type="match status" value="1"/>
</dbReference>
<dbReference type="PANTHER" id="PTHR45138:SF9">
    <property type="entry name" value="DIGUANYLATE CYCLASE DGCM-RELATED"/>
    <property type="match status" value="1"/>
</dbReference>
<feature type="transmembrane region" description="Helical" evidence="3">
    <location>
        <begin position="351"/>
        <end position="372"/>
    </location>
</feature>
<dbReference type="RefSeq" id="WP_400878272.1">
    <property type="nucleotide sequence ID" value="NZ_JBIWXY010000001.1"/>
</dbReference>
<evidence type="ECO:0000259" key="5">
    <source>
        <dbReference type="PROSITE" id="PS50887"/>
    </source>
</evidence>
<reference evidence="6 7" key="1">
    <citation type="submission" date="2024-11" db="EMBL/GenBank/DDBJ databases">
        <authorList>
            <person name="Kaparullina E.N."/>
            <person name="Delegan Y.A."/>
            <person name="Doronina N.V."/>
        </authorList>
    </citation>
    <scope>NUCLEOTIDE SEQUENCE [LARGE SCALE GENOMIC DNA]</scope>
    <source>
        <strain evidence="6 7">7sh_L</strain>
    </source>
</reference>
<feature type="transmembrane region" description="Helical" evidence="3">
    <location>
        <begin position="294"/>
        <end position="311"/>
    </location>
</feature>
<keyword evidence="4" id="KW-0732">Signal</keyword>
<dbReference type="Pfam" id="PF07695">
    <property type="entry name" value="7TMR-DISM_7TM"/>
    <property type="match status" value="1"/>
</dbReference>
<dbReference type="SMART" id="SM00267">
    <property type="entry name" value="GGDEF"/>
    <property type="match status" value="1"/>
</dbReference>
<dbReference type="InterPro" id="IPR029787">
    <property type="entry name" value="Nucleotide_cyclase"/>
</dbReference>
<dbReference type="InterPro" id="IPR000160">
    <property type="entry name" value="GGDEF_dom"/>
</dbReference>
<feature type="transmembrane region" description="Helical" evidence="3">
    <location>
        <begin position="206"/>
        <end position="226"/>
    </location>
</feature>
<gene>
    <name evidence="6" type="ORF">ACIKP9_01330</name>
</gene>
<sequence>MRCIVKAMPSKRWYMRWLLSCLLMCQVVLAYAQPLAADGIWYAVGEHADWTKIEHTHDDLVPISHPARTGGQFIYKADFVLSQAGHYVIDFDSSSVVGRFTHHIYNAAGEQVATLKGGIQSTVANPYMLRHGRDLMLSAGKYILVSEVSAPFFLAHPQPYVTTLTEYQRSIKMGNAIVLVSYGAMLILAIYYAALGYIRKQATDRMYALFILGNIFYNGTALLIVPDLFALHWFYLISFPVLFSNIAYVCFVIYLLNLRRYSDSRLYKVGRGIIFLLALFIPIAMIWPHISLELARIGVGLIMLYGLLAGIRKAWRGDLIAKYYLGAISAFFIIGAYSITNTRVTGSQTFYIEHFGMLAVTVEMVLLALVLARQFALLNHEKENALTLSKRHLKIAHTDALTELPNRYALDQELSALPIDGVLVFIDIDGLKFYNDNYGHKRGDELLRSFSRVVNETLAELGILHRIGGDEFAITSPSGDVHALETCLAKSVEVLRKQGFEFAGMSYGIAHAMESRDSNMLKYLADTRMYAQKRERQRAAEQQTRKSRETAV</sequence>
<feature type="chain" id="PRO_5045341403" description="diguanylate cyclase" evidence="4">
    <location>
        <begin position="33"/>
        <end position="552"/>
    </location>
</feature>
<evidence type="ECO:0000256" key="2">
    <source>
        <dbReference type="ARBA" id="ARBA00034247"/>
    </source>
</evidence>
<keyword evidence="3" id="KW-1133">Transmembrane helix</keyword>
<dbReference type="Pfam" id="PF00990">
    <property type="entry name" value="GGDEF"/>
    <property type="match status" value="1"/>
</dbReference>
<evidence type="ECO:0000313" key="7">
    <source>
        <dbReference type="Proteomes" id="UP001617669"/>
    </source>
</evidence>
<feature type="transmembrane region" description="Helical" evidence="3">
    <location>
        <begin position="173"/>
        <end position="194"/>
    </location>
</feature>
<feature type="transmembrane region" description="Helical" evidence="3">
    <location>
        <begin position="232"/>
        <end position="257"/>
    </location>
</feature>
<keyword evidence="3" id="KW-0812">Transmembrane</keyword>
<dbReference type="SUPFAM" id="SSF55073">
    <property type="entry name" value="Nucleotide cyclase"/>
    <property type="match status" value="1"/>
</dbReference>
<feature type="transmembrane region" description="Helical" evidence="3">
    <location>
        <begin position="323"/>
        <end position="339"/>
    </location>
</feature>
<dbReference type="EC" id="2.7.7.65" evidence="1"/>
<name>A0ABW8GI53_9PROT</name>
<evidence type="ECO:0000313" key="6">
    <source>
        <dbReference type="EMBL" id="MFJ5444864.1"/>
    </source>
</evidence>
<dbReference type="InterPro" id="IPR043128">
    <property type="entry name" value="Rev_trsase/Diguanyl_cyclase"/>
</dbReference>
<feature type="signal peptide" evidence="4">
    <location>
        <begin position="1"/>
        <end position="32"/>
    </location>
</feature>
<dbReference type="PANTHER" id="PTHR45138">
    <property type="entry name" value="REGULATORY COMPONENTS OF SENSORY TRANSDUCTION SYSTEM"/>
    <property type="match status" value="1"/>
</dbReference>
<feature type="transmembrane region" description="Helical" evidence="3">
    <location>
        <begin position="269"/>
        <end position="288"/>
    </location>
</feature>
<proteinExistence type="predicted"/>
<evidence type="ECO:0000256" key="3">
    <source>
        <dbReference type="SAM" id="Phobius"/>
    </source>
</evidence>
<feature type="domain" description="GGDEF" evidence="5">
    <location>
        <begin position="419"/>
        <end position="546"/>
    </location>
</feature>
<accession>A0ABW8GI53</accession>
<dbReference type="InterPro" id="IPR011623">
    <property type="entry name" value="7TMR_DISM_rcpt_extracell_dom1"/>
</dbReference>
<organism evidence="6 7">
    <name type="scientific">Methylobacillus methanolivorans</name>
    <dbReference type="NCBI Taxonomy" id="1848927"/>
    <lineage>
        <taxon>Bacteria</taxon>
        <taxon>Pseudomonadati</taxon>
        <taxon>Pseudomonadota</taxon>
        <taxon>Betaproteobacteria</taxon>
        <taxon>Nitrosomonadales</taxon>
        <taxon>Methylophilaceae</taxon>
        <taxon>Methylobacillus</taxon>
    </lineage>
</organism>
<dbReference type="CDD" id="cd01949">
    <property type="entry name" value="GGDEF"/>
    <property type="match status" value="1"/>
</dbReference>
<dbReference type="Proteomes" id="UP001617669">
    <property type="component" value="Unassembled WGS sequence"/>
</dbReference>
<protein>
    <recommendedName>
        <fullName evidence="1">diguanylate cyclase</fullName>
        <ecNumber evidence="1">2.7.7.65</ecNumber>
    </recommendedName>
</protein>
<dbReference type="NCBIfam" id="TIGR00254">
    <property type="entry name" value="GGDEF"/>
    <property type="match status" value="1"/>
</dbReference>
<dbReference type="EMBL" id="JBIWXY010000001">
    <property type="protein sequence ID" value="MFJ5444864.1"/>
    <property type="molecule type" value="Genomic_DNA"/>
</dbReference>
<evidence type="ECO:0000256" key="1">
    <source>
        <dbReference type="ARBA" id="ARBA00012528"/>
    </source>
</evidence>
<comment type="catalytic activity">
    <reaction evidence="2">
        <text>2 GTP = 3',3'-c-di-GMP + 2 diphosphate</text>
        <dbReference type="Rhea" id="RHEA:24898"/>
        <dbReference type="ChEBI" id="CHEBI:33019"/>
        <dbReference type="ChEBI" id="CHEBI:37565"/>
        <dbReference type="ChEBI" id="CHEBI:58805"/>
        <dbReference type="EC" id="2.7.7.65"/>
    </reaction>
</comment>
<comment type="caution">
    <text evidence="6">The sequence shown here is derived from an EMBL/GenBank/DDBJ whole genome shotgun (WGS) entry which is preliminary data.</text>
</comment>
<keyword evidence="3" id="KW-0472">Membrane</keyword>